<gene>
    <name evidence="2" type="ORF">KIW84_013890</name>
</gene>
<dbReference type="Gramene" id="Psat01G0389000-T1">
    <property type="protein sequence ID" value="KAI5445822.1"/>
    <property type="gene ID" value="KIW84_013890"/>
</dbReference>
<organism evidence="2 3">
    <name type="scientific">Pisum sativum</name>
    <name type="common">Garden pea</name>
    <name type="synonym">Lathyrus oleraceus</name>
    <dbReference type="NCBI Taxonomy" id="3888"/>
    <lineage>
        <taxon>Eukaryota</taxon>
        <taxon>Viridiplantae</taxon>
        <taxon>Streptophyta</taxon>
        <taxon>Embryophyta</taxon>
        <taxon>Tracheophyta</taxon>
        <taxon>Spermatophyta</taxon>
        <taxon>Magnoliopsida</taxon>
        <taxon>eudicotyledons</taxon>
        <taxon>Gunneridae</taxon>
        <taxon>Pentapetalae</taxon>
        <taxon>rosids</taxon>
        <taxon>fabids</taxon>
        <taxon>Fabales</taxon>
        <taxon>Fabaceae</taxon>
        <taxon>Papilionoideae</taxon>
        <taxon>50 kb inversion clade</taxon>
        <taxon>NPAAA clade</taxon>
        <taxon>Hologalegina</taxon>
        <taxon>IRL clade</taxon>
        <taxon>Fabeae</taxon>
        <taxon>Lathyrus</taxon>
    </lineage>
</organism>
<evidence type="ECO:0000313" key="3">
    <source>
        <dbReference type="Proteomes" id="UP001058974"/>
    </source>
</evidence>
<dbReference type="EMBL" id="JAMSHJ010000001">
    <property type="protein sequence ID" value="KAI5445822.1"/>
    <property type="molecule type" value="Genomic_DNA"/>
</dbReference>
<reference evidence="2 3" key="1">
    <citation type="journal article" date="2022" name="Nat. Genet.">
        <title>Improved pea reference genome and pan-genome highlight genomic features and evolutionary characteristics.</title>
        <authorList>
            <person name="Yang T."/>
            <person name="Liu R."/>
            <person name="Luo Y."/>
            <person name="Hu S."/>
            <person name="Wang D."/>
            <person name="Wang C."/>
            <person name="Pandey M.K."/>
            <person name="Ge S."/>
            <person name="Xu Q."/>
            <person name="Li N."/>
            <person name="Li G."/>
            <person name="Huang Y."/>
            <person name="Saxena R.K."/>
            <person name="Ji Y."/>
            <person name="Li M."/>
            <person name="Yan X."/>
            <person name="He Y."/>
            <person name="Liu Y."/>
            <person name="Wang X."/>
            <person name="Xiang C."/>
            <person name="Varshney R.K."/>
            <person name="Ding H."/>
            <person name="Gao S."/>
            <person name="Zong X."/>
        </authorList>
    </citation>
    <scope>NUCLEOTIDE SEQUENCE [LARGE SCALE GENOMIC DNA]</scope>
    <source>
        <strain evidence="2 3">cv. Zhongwan 6</strain>
    </source>
</reference>
<dbReference type="InterPro" id="IPR026960">
    <property type="entry name" value="RVT-Znf"/>
</dbReference>
<comment type="caution">
    <text evidence="2">The sequence shown here is derived from an EMBL/GenBank/DDBJ whole genome shotgun (WGS) entry which is preliminary data.</text>
</comment>
<dbReference type="AlphaFoldDB" id="A0A9D5BLB8"/>
<evidence type="ECO:0000313" key="2">
    <source>
        <dbReference type="EMBL" id="KAI5445822.1"/>
    </source>
</evidence>
<feature type="domain" description="Reverse transcriptase zinc-binding" evidence="1">
    <location>
        <begin position="2"/>
        <end position="66"/>
    </location>
</feature>
<keyword evidence="3" id="KW-1185">Reference proteome</keyword>
<protein>
    <recommendedName>
        <fullName evidence="1">Reverse transcriptase zinc-binding domain-containing protein</fullName>
    </recommendedName>
</protein>
<proteinExistence type="predicted"/>
<accession>A0A9D5BLB8</accession>
<dbReference type="Proteomes" id="UP001058974">
    <property type="component" value="Chromosome 1"/>
</dbReference>
<name>A0A9D5BLB8_PEA</name>
<dbReference type="Pfam" id="PF13966">
    <property type="entry name" value="zf-RVT"/>
    <property type="match status" value="1"/>
</dbReference>
<evidence type="ECO:0000259" key="1">
    <source>
        <dbReference type="Pfam" id="PF13966"/>
    </source>
</evidence>
<sequence>MWSKIWRLEVHDKLRCFMWLLGHDRLLTNFDKSLKSLGGAECRLCGSLKEDTMHVFRDYPKALQLWRNKILERCHILWFWRNKEDHDTQFHRPQKLGLYVKKRVNGYEEVMENNDVVKGGEKTVIWVGGWGEPLEESWVKLNTNGAPDVSKDSGCGGIIQNMYGMTNVELNVDSLDIVKMLESGGLSTTCGYTLIKQTYQPIEMHEEVRVMHSYMEANLCANALAKANVENIEEFIFSRGDLELY</sequence>